<dbReference type="AlphaFoldDB" id="A0A0L9UL41"/>
<gene>
    <name evidence="1" type="ORF">LR48_Vigan05g088300</name>
</gene>
<proteinExistence type="predicted"/>
<dbReference type="STRING" id="3914.A0A0L9UL41"/>
<dbReference type="PANTHER" id="PTHR13265:SF0">
    <property type="entry name" value="HPR1"/>
    <property type="match status" value="1"/>
</dbReference>
<dbReference type="PANTHER" id="PTHR13265">
    <property type="entry name" value="THO COMPLEX SUBUNIT 1"/>
    <property type="match status" value="1"/>
</dbReference>
<dbReference type="GO" id="GO:0000445">
    <property type="term" value="C:THO complex part of transcription export complex"/>
    <property type="evidence" value="ECO:0007669"/>
    <property type="project" value="TreeGrafter"/>
</dbReference>
<dbReference type="GO" id="GO:0006406">
    <property type="term" value="P:mRNA export from nucleus"/>
    <property type="evidence" value="ECO:0007669"/>
    <property type="project" value="TreeGrafter"/>
</dbReference>
<accession>A0A0L9UL41</accession>
<dbReference type="EMBL" id="CM003375">
    <property type="protein sequence ID" value="KOM43279.1"/>
    <property type="molecule type" value="Genomic_DNA"/>
</dbReference>
<organism evidence="1 2">
    <name type="scientific">Phaseolus angularis</name>
    <name type="common">Azuki bean</name>
    <name type="synonym">Vigna angularis</name>
    <dbReference type="NCBI Taxonomy" id="3914"/>
    <lineage>
        <taxon>Eukaryota</taxon>
        <taxon>Viridiplantae</taxon>
        <taxon>Streptophyta</taxon>
        <taxon>Embryophyta</taxon>
        <taxon>Tracheophyta</taxon>
        <taxon>Spermatophyta</taxon>
        <taxon>Magnoliopsida</taxon>
        <taxon>eudicotyledons</taxon>
        <taxon>Gunneridae</taxon>
        <taxon>Pentapetalae</taxon>
        <taxon>rosids</taxon>
        <taxon>fabids</taxon>
        <taxon>Fabales</taxon>
        <taxon>Fabaceae</taxon>
        <taxon>Papilionoideae</taxon>
        <taxon>50 kb inversion clade</taxon>
        <taxon>NPAAA clade</taxon>
        <taxon>indigoferoid/millettioid clade</taxon>
        <taxon>Phaseoleae</taxon>
        <taxon>Vigna</taxon>
    </lineage>
</organism>
<reference evidence="2" key="1">
    <citation type="journal article" date="2015" name="Proc. Natl. Acad. Sci. U.S.A.">
        <title>Genome sequencing of adzuki bean (Vigna angularis) provides insight into high starch and low fat accumulation and domestication.</title>
        <authorList>
            <person name="Yang K."/>
            <person name="Tian Z."/>
            <person name="Chen C."/>
            <person name="Luo L."/>
            <person name="Zhao B."/>
            <person name="Wang Z."/>
            <person name="Yu L."/>
            <person name="Li Y."/>
            <person name="Sun Y."/>
            <person name="Li W."/>
            <person name="Chen Y."/>
            <person name="Li Y."/>
            <person name="Zhang Y."/>
            <person name="Ai D."/>
            <person name="Zhao J."/>
            <person name="Shang C."/>
            <person name="Ma Y."/>
            <person name="Wu B."/>
            <person name="Wang M."/>
            <person name="Gao L."/>
            <person name="Sun D."/>
            <person name="Zhang P."/>
            <person name="Guo F."/>
            <person name="Wang W."/>
            <person name="Li Y."/>
            <person name="Wang J."/>
            <person name="Varshney R.K."/>
            <person name="Wang J."/>
            <person name="Ling H.Q."/>
            <person name="Wan P."/>
        </authorList>
    </citation>
    <scope>NUCLEOTIDE SEQUENCE</scope>
    <source>
        <strain evidence="2">cv. Jingnong 6</strain>
    </source>
</reference>
<dbReference type="Gramene" id="KOM43279">
    <property type="protein sequence ID" value="KOM43279"/>
    <property type="gene ID" value="LR48_Vigan05g088300"/>
</dbReference>
<name>A0A0L9UL41_PHAAN</name>
<evidence type="ECO:0000313" key="1">
    <source>
        <dbReference type="EMBL" id="KOM43279.1"/>
    </source>
</evidence>
<protein>
    <submittedName>
        <fullName evidence="1">Uncharacterized protein</fullName>
    </submittedName>
</protein>
<dbReference type="Proteomes" id="UP000053144">
    <property type="component" value="Chromosome 5"/>
</dbReference>
<dbReference type="InterPro" id="IPR021861">
    <property type="entry name" value="THO_THOC1"/>
</dbReference>
<evidence type="ECO:0000313" key="2">
    <source>
        <dbReference type="Proteomes" id="UP000053144"/>
    </source>
</evidence>
<sequence>MGLELKDPSFRRHVLVQCLILFDYLKAPGKGDKDLPSESMKEEITSCEERVKKLLELTPPKGSEFLHKIEHILEREKNWVWWKRDGCLPYEKQPIEKKEVPEGSKKRRPRWRLGNKELSQLWKWADQNPTPSTTSRRRRRRRRYPIFSGKFRGFVRLRERDPTLVVAVPASPSGAVTHRRSPPDLACVLFTRRPTLVGISPGI</sequence>
<dbReference type="Pfam" id="PF11957">
    <property type="entry name" value="efThoc1"/>
    <property type="match status" value="1"/>
</dbReference>